<dbReference type="AlphaFoldDB" id="A0AAV5NQP2"/>
<protein>
    <submittedName>
        <fullName evidence="1">Uncharacterized protein</fullName>
    </submittedName>
</protein>
<gene>
    <name evidence="1" type="ORF">GCM10007932_22960</name>
</gene>
<dbReference type="RefSeq" id="WP_126610251.1">
    <property type="nucleotide sequence ID" value="NZ_AP025145.1"/>
</dbReference>
<sequence>MSVALVKKNNILDLFSYMESLAKNSYARIYLTQLGLDTSNSWEATKLEMMNQLFDQNDKLKVADALPKLKRVAKALHLTNRHIIQLIQGDAKTFADIRTALDNLVITPSDYSKVFPFEHTGKMTSTGFPVLTAIEKDTNGWAVYFSTPKIKKIKVPIVVQQNGKPRTVMLDDEVIKHVYEVVYVPFNNDRIELRVSGETYKKDIEETLDRLRQAFYDVLRVSGINLTSLTIMQLEKAIVSLYKQDGYGKVVDTKFISVKNRTLMPRSNQRKTDNCLREQKYHKAGEKVEAVKCVGLIIQFKKRTTKKNLLVTTRLHLECEPNSDYNTCSHFTLENPIGNAKALYTINHLIKSNV</sequence>
<accession>A0AAV5NQP2</accession>
<reference evidence="2" key="1">
    <citation type="journal article" date="2019" name="Int. J. Syst. Evol. Microbiol.">
        <title>The Global Catalogue of Microorganisms (GCM) 10K type strain sequencing project: providing services to taxonomists for standard genome sequencing and annotation.</title>
        <authorList>
            <consortium name="The Broad Institute Genomics Platform"/>
            <consortium name="The Broad Institute Genome Sequencing Center for Infectious Disease"/>
            <person name="Wu L."/>
            <person name="Ma J."/>
        </authorList>
    </citation>
    <scope>NUCLEOTIDE SEQUENCE [LARGE SCALE GENOMIC DNA]</scope>
    <source>
        <strain evidence="2">NBRC 15640</strain>
    </source>
</reference>
<organism evidence="1 2">
    <name type="scientific">Vibrio penaeicida</name>
    <dbReference type="NCBI Taxonomy" id="104609"/>
    <lineage>
        <taxon>Bacteria</taxon>
        <taxon>Pseudomonadati</taxon>
        <taxon>Pseudomonadota</taxon>
        <taxon>Gammaproteobacteria</taxon>
        <taxon>Vibrionales</taxon>
        <taxon>Vibrionaceae</taxon>
        <taxon>Vibrio</taxon>
    </lineage>
</organism>
<dbReference type="Proteomes" id="UP001156690">
    <property type="component" value="Unassembled WGS sequence"/>
</dbReference>
<evidence type="ECO:0000313" key="2">
    <source>
        <dbReference type="Proteomes" id="UP001156690"/>
    </source>
</evidence>
<dbReference type="EMBL" id="BSNX01000022">
    <property type="protein sequence ID" value="GLQ72936.1"/>
    <property type="molecule type" value="Genomic_DNA"/>
</dbReference>
<comment type="caution">
    <text evidence="1">The sequence shown here is derived from an EMBL/GenBank/DDBJ whole genome shotgun (WGS) entry which is preliminary data.</text>
</comment>
<name>A0AAV5NQP2_9VIBR</name>
<evidence type="ECO:0000313" key="1">
    <source>
        <dbReference type="EMBL" id="GLQ72936.1"/>
    </source>
</evidence>
<keyword evidence="2" id="KW-1185">Reference proteome</keyword>
<proteinExistence type="predicted"/>